<accession>A0A317T5X7</accession>
<dbReference type="SUPFAM" id="SSF52540">
    <property type="entry name" value="P-loop containing nucleoside triphosphate hydrolases"/>
    <property type="match status" value="1"/>
</dbReference>
<dbReference type="OrthoDB" id="9763310at2"/>
<evidence type="ECO:0000256" key="12">
    <source>
        <dbReference type="ARBA" id="ARBA00023172"/>
    </source>
</evidence>
<dbReference type="InterPro" id="IPR002121">
    <property type="entry name" value="HRDC_dom"/>
</dbReference>
<dbReference type="Pfam" id="PF16124">
    <property type="entry name" value="RecQ_Zn_bind"/>
    <property type="match status" value="1"/>
</dbReference>
<comment type="similarity">
    <text evidence="3">Belongs to the helicase family. RecQ subfamily.</text>
</comment>
<dbReference type="GO" id="GO:0046872">
    <property type="term" value="F:metal ion binding"/>
    <property type="evidence" value="ECO:0007669"/>
    <property type="project" value="UniProtKB-KW"/>
</dbReference>
<dbReference type="GO" id="GO:0003677">
    <property type="term" value="F:DNA binding"/>
    <property type="evidence" value="ECO:0007669"/>
    <property type="project" value="UniProtKB-KW"/>
</dbReference>
<dbReference type="NCBIfam" id="TIGR00614">
    <property type="entry name" value="recQ_fam"/>
    <property type="match status" value="1"/>
</dbReference>
<dbReference type="InterPro" id="IPR004589">
    <property type="entry name" value="DNA_helicase_ATP-dep_RecQ"/>
</dbReference>
<keyword evidence="9" id="KW-0862">Zinc</keyword>
<keyword evidence="8 20" id="KW-0347">Helicase</keyword>
<dbReference type="GO" id="GO:0009378">
    <property type="term" value="F:four-way junction helicase activity"/>
    <property type="evidence" value="ECO:0007669"/>
    <property type="project" value="TreeGrafter"/>
</dbReference>
<dbReference type="InterPro" id="IPR010997">
    <property type="entry name" value="HRDC-like_sf"/>
</dbReference>
<evidence type="ECO:0000256" key="1">
    <source>
        <dbReference type="ARBA" id="ARBA00001946"/>
    </source>
</evidence>
<dbReference type="InterPro" id="IPR014001">
    <property type="entry name" value="Helicase_ATP-bd"/>
</dbReference>
<organism evidence="20 21">
    <name type="scientific">Prosthecochloris marina</name>
    <dbReference type="NCBI Taxonomy" id="2017681"/>
    <lineage>
        <taxon>Bacteria</taxon>
        <taxon>Pseudomonadati</taxon>
        <taxon>Chlorobiota</taxon>
        <taxon>Chlorobiia</taxon>
        <taxon>Chlorobiales</taxon>
        <taxon>Chlorobiaceae</taxon>
        <taxon>Prosthecochloris</taxon>
    </lineage>
</organism>
<dbReference type="GO" id="GO:0043590">
    <property type="term" value="C:bacterial nucleoid"/>
    <property type="evidence" value="ECO:0007669"/>
    <property type="project" value="TreeGrafter"/>
</dbReference>
<dbReference type="NCBIfam" id="TIGR01389">
    <property type="entry name" value="recQ"/>
    <property type="match status" value="1"/>
</dbReference>
<evidence type="ECO:0000256" key="6">
    <source>
        <dbReference type="ARBA" id="ARBA00022763"/>
    </source>
</evidence>
<evidence type="ECO:0000256" key="4">
    <source>
        <dbReference type="ARBA" id="ARBA00022723"/>
    </source>
</evidence>
<dbReference type="GO" id="GO:0006310">
    <property type="term" value="P:DNA recombination"/>
    <property type="evidence" value="ECO:0007669"/>
    <property type="project" value="UniProtKB-UniRule"/>
</dbReference>
<keyword evidence="14" id="KW-0413">Isomerase</keyword>
<dbReference type="FunFam" id="3.40.50.300:FF:000156">
    <property type="entry name" value="ATP-dependent DNA helicase recQ"/>
    <property type="match status" value="1"/>
</dbReference>
<dbReference type="PANTHER" id="PTHR13710">
    <property type="entry name" value="DNA HELICASE RECQ FAMILY MEMBER"/>
    <property type="match status" value="1"/>
</dbReference>
<dbReference type="GO" id="GO:0005737">
    <property type="term" value="C:cytoplasm"/>
    <property type="evidence" value="ECO:0007669"/>
    <property type="project" value="TreeGrafter"/>
</dbReference>
<dbReference type="InterPro" id="IPR044876">
    <property type="entry name" value="HRDC_dom_sf"/>
</dbReference>
<dbReference type="GO" id="GO:0016787">
    <property type="term" value="F:hydrolase activity"/>
    <property type="evidence" value="ECO:0007669"/>
    <property type="project" value="UniProtKB-KW"/>
</dbReference>
<gene>
    <name evidence="20" type="primary">recQ</name>
    <name evidence="20" type="ORF">CR164_12110</name>
</gene>
<dbReference type="Pfam" id="PF00270">
    <property type="entry name" value="DEAD"/>
    <property type="match status" value="1"/>
</dbReference>
<dbReference type="InterPro" id="IPR011545">
    <property type="entry name" value="DEAD/DEAH_box_helicase_dom"/>
</dbReference>
<dbReference type="RefSeq" id="WP_110024258.1">
    <property type="nucleotide sequence ID" value="NZ_PDNZ01000010.1"/>
</dbReference>
<evidence type="ECO:0000256" key="13">
    <source>
        <dbReference type="ARBA" id="ARBA00023204"/>
    </source>
</evidence>
<dbReference type="Gene3D" id="1.10.10.10">
    <property type="entry name" value="Winged helix-like DNA-binding domain superfamily/Winged helix DNA-binding domain"/>
    <property type="match status" value="1"/>
</dbReference>
<keyword evidence="11" id="KW-0238">DNA-binding</keyword>
<evidence type="ECO:0000256" key="8">
    <source>
        <dbReference type="ARBA" id="ARBA00022806"/>
    </source>
</evidence>
<keyword evidence="7" id="KW-0378">Hydrolase</keyword>
<dbReference type="Pfam" id="PF00271">
    <property type="entry name" value="Helicase_C"/>
    <property type="match status" value="1"/>
</dbReference>
<dbReference type="CDD" id="cd18794">
    <property type="entry name" value="SF2_C_RecQ"/>
    <property type="match status" value="1"/>
</dbReference>
<evidence type="ECO:0000259" key="17">
    <source>
        <dbReference type="PROSITE" id="PS50967"/>
    </source>
</evidence>
<dbReference type="GO" id="GO:0043138">
    <property type="term" value="F:3'-5' DNA helicase activity"/>
    <property type="evidence" value="ECO:0007669"/>
    <property type="project" value="UniProtKB-EC"/>
</dbReference>
<keyword evidence="6" id="KW-0227">DNA damage</keyword>
<dbReference type="InterPro" id="IPR036390">
    <property type="entry name" value="WH_DNA-bd_sf"/>
</dbReference>
<feature type="domain" description="HRDC" evidence="17">
    <location>
        <begin position="539"/>
        <end position="619"/>
    </location>
</feature>
<dbReference type="SMART" id="SM00490">
    <property type="entry name" value="HELICc"/>
    <property type="match status" value="1"/>
</dbReference>
<keyword evidence="13" id="KW-0234">DNA repair</keyword>
<dbReference type="SUPFAM" id="SSF47819">
    <property type="entry name" value="HRDC-like"/>
    <property type="match status" value="1"/>
</dbReference>
<dbReference type="SUPFAM" id="SSF46785">
    <property type="entry name" value="Winged helix' DNA-binding domain"/>
    <property type="match status" value="1"/>
</dbReference>
<evidence type="ECO:0000259" key="18">
    <source>
        <dbReference type="PROSITE" id="PS51192"/>
    </source>
</evidence>
<dbReference type="InterPro" id="IPR032284">
    <property type="entry name" value="RecQ_Zn-bd"/>
</dbReference>
<dbReference type="EC" id="5.6.2.4" evidence="16"/>
<dbReference type="PROSITE" id="PS50967">
    <property type="entry name" value="HRDC"/>
    <property type="match status" value="1"/>
</dbReference>
<protein>
    <recommendedName>
        <fullName evidence="16">DNA helicase RecQ</fullName>
        <ecNumber evidence="16">5.6.2.4</ecNumber>
    </recommendedName>
</protein>
<evidence type="ECO:0000256" key="10">
    <source>
        <dbReference type="ARBA" id="ARBA00022840"/>
    </source>
</evidence>
<dbReference type="GO" id="GO:0006260">
    <property type="term" value="P:DNA replication"/>
    <property type="evidence" value="ECO:0007669"/>
    <property type="project" value="InterPro"/>
</dbReference>
<dbReference type="InterPro" id="IPR006293">
    <property type="entry name" value="DNA_helicase_ATP-dep_RecQ_bac"/>
</dbReference>
<dbReference type="FunFam" id="3.40.50.300:FF:000296">
    <property type="entry name" value="ATP-dependent DNA helicase RecQ"/>
    <property type="match status" value="1"/>
</dbReference>
<evidence type="ECO:0000256" key="5">
    <source>
        <dbReference type="ARBA" id="ARBA00022741"/>
    </source>
</evidence>
<dbReference type="CDD" id="cd17920">
    <property type="entry name" value="DEXHc_RecQ"/>
    <property type="match status" value="1"/>
</dbReference>
<dbReference type="SMART" id="SM00487">
    <property type="entry name" value="DEXDc"/>
    <property type="match status" value="1"/>
</dbReference>
<proteinExistence type="inferred from homology"/>
<dbReference type="InterPro" id="IPR027417">
    <property type="entry name" value="P-loop_NTPase"/>
</dbReference>
<keyword evidence="4" id="KW-0479">Metal-binding</keyword>
<keyword evidence="10" id="KW-0067">ATP-binding</keyword>
<feature type="domain" description="Helicase ATP-binding" evidence="18">
    <location>
        <begin position="45"/>
        <end position="213"/>
    </location>
</feature>
<keyword evidence="12" id="KW-0233">DNA recombination</keyword>
<dbReference type="PROSITE" id="PS51192">
    <property type="entry name" value="HELICASE_ATP_BIND_1"/>
    <property type="match status" value="1"/>
</dbReference>
<dbReference type="InterPro" id="IPR018982">
    <property type="entry name" value="RQC_domain"/>
</dbReference>
<dbReference type="PROSITE" id="PS51194">
    <property type="entry name" value="HELICASE_CTER"/>
    <property type="match status" value="1"/>
</dbReference>
<evidence type="ECO:0000256" key="15">
    <source>
        <dbReference type="ARBA" id="ARBA00034617"/>
    </source>
</evidence>
<dbReference type="PANTHER" id="PTHR13710:SF105">
    <property type="entry name" value="ATP-DEPENDENT DNA HELICASE Q1"/>
    <property type="match status" value="1"/>
</dbReference>
<evidence type="ECO:0000256" key="11">
    <source>
        <dbReference type="ARBA" id="ARBA00023125"/>
    </source>
</evidence>
<dbReference type="EMBL" id="PDNZ01000010">
    <property type="protein sequence ID" value="PWW81117.1"/>
    <property type="molecule type" value="Genomic_DNA"/>
</dbReference>
<evidence type="ECO:0000313" key="21">
    <source>
        <dbReference type="Proteomes" id="UP000246278"/>
    </source>
</evidence>
<evidence type="ECO:0000256" key="3">
    <source>
        <dbReference type="ARBA" id="ARBA00005446"/>
    </source>
</evidence>
<comment type="cofactor">
    <cofactor evidence="2">
        <name>Zn(2+)</name>
        <dbReference type="ChEBI" id="CHEBI:29105"/>
    </cofactor>
</comment>
<dbReference type="InterPro" id="IPR036388">
    <property type="entry name" value="WH-like_DNA-bd_sf"/>
</dbReference>
<dbReference type="Pfam" id="PF09382">
    <property type="entry name" value="RQC"/>
    <property type="match status" value="1"/>
</dbReference>
<comment type="caution">
    <text evidence="20">The sequence shown here is derived from an EMBL/GenBank/DDBJ whole genome shotgun (WGS) entry which is preliminary data.</text>
</comment>
<sequence>MTMDTVRPTRSQGEQPSLTAETKLLDTLQKVFGFHTFRKNQESIIQAILDRKDAFAVMPTGGGKSLCYQLPALLLPGTCIVISPLIALMKDQVDGAKANGIRAAYLNSTLSAEEQSLVLKDLQSNSLDLLYIAPERFALNHFQDMLKETNISMAVIDEAHCISEWGHDFRPDYLSLAALAKLFPGTPIAAFTATATHKVQQDILDKLGLRNPFIIRASFDRPNLLYDIRFKENPNAQLASILRNNSGKAGIIYRTSRKSVNETTAMLQAKGFRVLPYHAGLGDEERKKNQEAFIRDEVDVIVATIAFGMGIDKSNIRFVIHADLPKSIENYYQETGRAGRDGEPAQCIMLFSQSDIPKVRFFIDTMVDETERAKAQGALQRVISFASTSVCRRKTLLEYFGETYPHDNCNSCDICLGSREVVDCTVEAQMLLSAIARTEERFGATHIVDIVTGSKNKKIRDFGHDRLKTYGVGKTHGKKFWRQLIDELMAQKIIAKSEGLYPALHIQEKAIPILKNKARVEMVRIKESPAPTAMTKGAGTYDHDLFDQLRALRKQLADEQNIPPYIVFSDRSLRDMATLHPMNEDTMLSVSGVGEVKLQRYGRQFLALIKRYCEEHPKKNER</sequence>
<dbReference type="Gene3D" id="1.10.150.80">
    <property type="entry name" value="HRDC domain"/>
    <property type="match status" value="1"/>
</dbReference>
<evidence type="ECO:0000256" key="2">
    <source>
        <dbReference type="ARBA" id="ARBA00001947"/>
    </source>
</evidence>
<dbReference type="InterPro" id="IPR001650">
    <property type="entry name" value="Helicase_C-like"/>
</dbReference>
<keyword evidence="21" id="KW-1185">Reference proteome</keyword>
<reference evidence="21" key="1">
    <citation type="submission" date="2017-10" db="EMBL/GenBank/DDBJ databases">
        <authorList>
            <person name="Gaisin V.A."/>
            <person name="Rysina M.S."/>
            <person name="Grouzdev D.S."/>
        </authorList>
    </citation>
    <scope>NUCLEOTIDE SEQUENCE [LARGE SCALE GENOMIC DNA]</scope>
    <source>
        <strain evidence="21">V1</strain>
    </source>
</reference>
<dbReference type="Proteomes" id="UP000246278">
    <property type="component" value="Unassembled WGS sequence"/>
</dbReference>
<dbReference type="FunFam" id="1.10.150.80:FF:000002">
    <property type="entry name" value="ATP-dependent DNA helicase RecQ"/>
    <property type="match status" value="1"/>
</dbReference>
<keyword evidence="5" id="KW-0547">Nucleotide-binding</keyword>
<comment type="catalytic activity">
    <reaction evidence="15">
        <text>Couples ATP hydrolysis with the unwinding of duplex DNA by translocating in the 3'-5' direction.</text>
        <dbReference type="EC" id="5.6.2.4"/>
    </reaction>
</comment>
<evidence type="ECO:0000259" key="19">
    <source>
        <dbReference type="PROSITE" id="PS51194"/>
    </source>
</evidence>
<evidence type="ECO:0000256" key="14">
    <source>
        <dbReference type="ARBA" id="ARBA00023235"/>
    </source>
</evidence>
<dbReference type="SMART" id="SM00956">
    <property type="entry name" value="RQC"/>
    <property type="match status" value="1"/>
</dbReference>
<dbReference type="Gene3D" id="3.40.50.300">
    <property type="entry name" value="P-loop containing nucleotide triphosphate hydrolases"/>
    <property type="match status" value="2"/>
</dbReference>
<dbReference type="GO" id="GO:0005524">
    <property type="term" value="F:ATP binding"/>
    <property type="evidence" value="ECO:0007669"/>
    <property type="project" value="UniProtKB-KW"/>
</dbReference>
<evidence type="ECO:0000256" key="7">
    <source>
        <dbReference type="ARBA" id="ARBA00022801"/>
    </source>
</evidence>
<name>A0A317T5X7_9CHLB</name>
<dbReference type="GO" id="GO:0009432">
    <property type="term" value="P:SOS response"/>
    <property type="evidence" value="ECO:0007669"/>
    <property type="project" value="UniProtKB-UniRule"/>
</dbReference>
<evidence type="ECO:0000313" key="20">
    <source>
        <dbReference type="EMBL" id="PWW81117.1"/>
    </source>
</evidence>
<evidence type="ECO:0000256" key="16">
    <source>
        <dbReference type="NCBIfam" id="TIGR01389"/>
    </source>
</evidence>
<dbReference type="Pfam" id="PF00570">
    <property type="entry name" value="HRDC"/>
    <property type="match status" value="1"/>
</dbReference>
<feature type="domain" description="Helicase C-terminal" evidence="19">
    <location>
        <begin position="237"/>
        <end position="386"/>
    </location>
</feature>
<dbReference type="AlphaFoldDB" id="A0A317T5X7"/>
<dbReference type="GO" id="GO:0006281">
    <property type="term" value="P:DNA repair"/>
    <property type="evidence" value="ECO:0007669"/>
    <property type="project" value="UniProtKB-KW"/>
</dbReference>
<dbReference type="GO" id="GO:0030894">
    <property type="term" value="C:replisome"/>
    <property type="evidence" value="ECO:0007669"/>
    <property type="project" value="TreeGrafter"/>
</dbReference>
<dbReference type="SMART" id="SM00341">
    <property type="entry name" value="HRDC"/>
    <property type="match status" value="1"/>
</dbReference>
<evidence type="ECO:0000256" key="9">
    <source>
        <dbReference type="ARBA" id="ARBA00022833"/>
    </source>
</evidence>
<comment type="cofactor">
    <cofactor evidence="1">
        <name>Mg(2+)</name>
        <dbReference type="ChEBI" id="CHEBI:18420"/>
    </cofactor>
</comment>